<feature type="compositionally biased region" description="Low complexity" evidence="7">
    <location>
        <begin position="408"/>
        <end position="420"/>
    </location>
</feature>
<dbReference type="GO" id="GO:0003777">
    <property type="term" value="F:microtubule motor activity"/>
    <property type="evidence" value="ECO:0007669"/>
    <property type="project" value="InterPro"/>
</dbReference>
<dbReference type="SMART" id="SM00129">
    <property type="entry name" value="KISc"/>
    <property type="match status" value="1"/>
</dbReference>
<dbReference type="PANTHER" id="PTHR47972">
    <property type="entry name" value="KINESIN-LIKE PROTEIN KLP-3"/>
    <property type="match status" value="1"/>
</dbReference>
<evidence type="ECO:0000256" key="4">
    <source>
        <dbReference type="ARBA" id="ARBA00023212"/>
    </source>
</evidence>
<evidence type="ECO:0000256" key="2">
    <source>
        <dbReference type="ARBA" id="ARBA00022741"/>
    </source>
</evidence>
<dbReference type="GO" id="GO:0008017">
    <property type="term" value="F:microtubule binding"/>
    <property type="evidence" value="ECO:0007669"/>
    <property type="project" value="InterPro"/>
</dbReference>
<evidence type="ECO:0000256" key="7">
    <source>
        <dbReference type="SAM" id="MobiDB-lite"/>
    </source>
</evidence>
<comment type="subcellular location">
    <subcellularLocation>
        <location evidence="1">Cytoplasm</location>
        <location evidence="1">Cytoskeleton</location>
    </subcellularLocation>
</comment>
<accession>A0AAU9WPE3</accession>
<dbReference type="Pfam" id="PF00225">
    <property type="entry name" value="Kinesin"/>
    <property type="match status" value="2"/>
</dbReference>
<evidence type="ECO:0000313" key="9">
    <source>
        <dbReference type="EMBL" id="CAH3121321.1"/>
    </source>
</evidence>
<dbReference type="PANTHER" id="PTHR47972:SF63">
    <property type="entry name" value="KINESIN FAMILY MEMBER 25"/>
    <property type="match status" value="1"/>
</dbReference>
<keyword evidence="3 5" id="KW-0067">ATP-binding</keyword>
<proteinExistence type="inferred from homology"/>
<feature type="region of interest" description="Disordered" evidence="7">
    <location>
        <begin position="598"/>
        <end position="627"/>
    </location>
</feature>
<reference evidence="9 10" key="1">
    <citation type="submission" date="2022-05" db="EMBL/GenBank/DDBJ databases">
        <authorList>
            <consortium name="Genoscope - CEA"/>
            <person name="William W."/>
        </authorList>
    </citation>
    <scope>NUCLEOTIDE SEQUENCE [LARGE SCALE GENOMIC DNA]</scope>
</reference>
<evidence type="ECO:0000313" key="10">
    <source>
        <dbReference type="Proteomes" id="UP001159428"/>
    </source>
</evidence>
<dbReference type="GO" id="GO:0007018">
    <property type="term" value="P:microtubule-based movement"/>
    <property type="evidence" value="ECO:0007669"/>
    <property type="project" value="InterPro"/>
</dbReference>
<dbReference type="InterPro" id="IPR036961">
    <property type="entry name" value="Kinesin_motor_dom_sf"/>
</dbReference>
<dbReference type="FunFam" id="3.40.850.10:FF:000289">
    <property type="entry name" value="Predicted protein"/>
    <property type="match status" value="1"/>
</dbReference>
<feature type="compositionally biased region" description="Low complexity" evidence="7">
    <location>
        <begin position="443"/>
        <end position="455"/>
    </location>
</feature>
<keyword evidence="5" id="KW-0505">Motor protein</keyword>
<evidence type="ECO:0000256" key="1">
    <source>
        <dbReference type="ARBA" id="ARBA00004245"/>
    </source>
</evidence>
<sequence length="652" mass="72496">MPELTDQQLKDRVQKLENLLRAREERIVALETENAMLYLKLAQCQGSVRSCRHESTHFRRLFDEEKSFRKNSLQTLRISNDKLQEVKLELHDLKKKVKSLPELLSQEMDKTAKLTDQFGSKKMSNMEGLQHKLLKTEMEMVEFRQRYIQEKSRRMTLHNTLVEMRGNIRVHCRLRPLISRLDSPGDEESLGMAGTPSERVVDLQDEDKLIVRPAKPVGGQMQKKEFEFERVYGPDTDQKSLFDDVKPLLTSLLDGYNVCIMAYGQTGSGKTHTMMGSHDLDMEIDSESLNKDEGIIPRSAKEMFKLISERENPEESFSLEMSVCEIYNNEVRDLLAGKSASRLDIVTSSEGATEIPSLVTRPVRTVQEVMAVVYYGMQRRHEDATMVHAHSSRSHLIVQLTIYTVTQTKPSTSSSSSDAAPSPPGTPTRSRRTLPQPSAGNNSRSQSPAPKSKAASARRSRSPAPGTAAAARSRSPSPTRNNNSSANGSQTQSVKTKLQLVDLAGSECVGMSGVTGAALRETSHINKSLSALADVLGALSEHRSHIPYRNTRLTHMLQDTIGGDAKLLVMLCCSPAQRFITETLQCLGFGSRARQVARGQAKKRRPTSFVPNSLSIDTGNLGSSSLRGNGNLSPRILDLRGGGRRKSNFNFE</sequence>
<dbReference type="SUPFAM" id="SSF52540">
    <property type="entry name" value="P-loop containing nucleoside triphosphate hydrolases"/>
    <property type="match status" value="1"/>
</dbReference>
<evidence type="ECO:0000256" key="6">
    <source>
        <dbReference type="SAM" id="Coils"/>
    </source>
</evidence>
<dbReference type="GO" id="GO:0005524">
    <property type="term" value="F:ATP binding"/>
    <property type="evidence" value="ECO:0007669"/>
    <property type="project" value="UniProtKB-UniRule"/>
</dbReference>
<dbReference type="PROSITE" id="PS50067">
    <property type="entry name" value="KINESIN_MOTOR_2"/>
    <property type="match status" value="1"/>
</dbReference>
<keyword evidence="10" id="KW-1185">Reference proteome</keyword>
<keyword evidence="2 5" id="KW-0547">Nucleotide-binding</keyword>
<evidence type="ECO:0000259" key="8">
    <source>
        <dbReference type="PROSITE" id="PS50067"/>
    </source>
</evidence>
<feature type="compositionally biased region" description="Polar residues" evidence="7">
    <location>
        <begin position="609"/>
        <end position="618"/>
    </location>
</feature>
<name>A0AAU9WPE3_9CNID</name>
<comment type="caution">
    <text evidence="9">The sequence shown here is derived from an EMBL/GenBank/DDBJ whole genome shotgun (WGS) entry which is preliminary data.</text>
</comment>
<dbReference type="AlphaFoldDB" id="A0AAU9WPE3"/>
<keyword evidence="4" id="KW-0206">Cytoskeleton</keyword>
<evidence type="ECO:0000256" key="5">
    <source>
        <dbReference type="PROSITE-ProRule" id="PRU00283"/>
    </source>
</evidence>
<feature type="region of interest" description="Disordered" evidence="7">
    <location>
        <begin position="408"/>
        <end position="494"/>
    </location>
</feature>
<keyword evidence="6" id="KW-0175">Coiled coil</keyword>
<dbReference type="GO" id="GO:0015630">
    <property type="term" value="C:microtubule cytoskeleton"/>
    <property type="evidence" value="ECO:0007669"/>
    <property type="project" value="TreeGrafter"/>
</dbReference>
<comment type="similarity">
    <text evidence="5">Belongs to the TRAFAC class myosin-kinesin ATPase superfamily. Kinesin family.</text>
</comment>
<dbReference type="EMBL" id="CALNXJ010000018">
    <property type="protein sequence ID" value="CAH3121321.1"/>
    <property type="molecule type" value="Genomic_DNA"/>
</dbReference>
<dbReference type="InterPro" id="IPR001752">
    <property type="entry name" value="Kinesin_motor_dom"/>
</dbReference>
<dbReference type="Gene3D" id="3.40.850.10">
    <property type="entry name" value="Kinesin motor domain"/>
    <property type="match status" value="1"/>
</dbReference>
<dbReference type="Proteomes" id="UP001159428">
    <property type="component" value="Unassembled WGS sequence"/>
</dbReference>
<dbReference type="InterPro" id="IPR027640">
    <property type="entry name" value="Kinesin-like_fam"/>
</dbReference>
<gene>
    <name evidence="9" type="ORF">PMEA_00009149</name>
</gene>
<feature type="binding site" evidence="5">
    <location>
        <begin position="264"/>
        <end position="271"/>
    </location>
    <ligand>
        <name>ATP</name>
        <dbReference type="ChEBI" id="CHEBI:30616"/>
    </ligand>
</feature>
<feature type="domain" description="Kinesin motor" evidence="8">
    <location>
        <begin position="167"/>
        <end position="596"/>
    </location>
</feature>
<dbReference type="InterPro" id="IPR027417">
    <property type="entry name" value="P-loop_NTPase"/>
</dbReference>
<feature type="compositionally biased region" description="Low complexity" evidence="7">
    <location>
        <begin position="462"/>
        <end position="487"/>
    </location>
</feature>
<keyword evidence="4" id="KW-0963">Cytoplasm</keyword>
<evidence type="ECO:0000256" key="3">
    <source>
        <dbReference type="ARBA" id="ARBA00022840"/>
    </source>
</evidence>
<feature type="coiled-coil region" evidence="6">
    <location>
        <begin position="6"/>
        <end position="33"/>
    </location>
</feature>
<dbReference type="PRINTS" id="PR00380">
    <property type="entry name" value="KINESINHEAVY"/>
</dbReference>
<protein>
    <recommendedName>
        <fullName evidence="8">Kinesin motor domain-containing protein</fullName>
    </recommendedName>
</protein>
<organism evidence="9 10">
    <name type="scientific">Pocillopora meandrina</name>
    <dbReference type="NCBI Taxonomy" id="46732"/>
    <lineage>
        <taxon>Eukaryota</taxon>
        <taxon>Metazoa</taxon>
        <taxon>Cnidaria</taxon>
        <taxon>Anthozoa</taxon>
        <taxon>Hexacorallia</taxon>
        <taxon>Scleractinia</taxon>
        <taxon>Astrocoeniina</taxon>
        <taxon>Pocilloporidae</taxon>
        <taxon>Pocillopora</taxon>
    </lineage>
</organism>